<keyword evidence="4" id="KW-1185">Reference proteome</keyword>
<proteinExistence type="predicted"/>
<dbReference type="Proteomes" id="UP000607653">
    <property type="component" value="Unassembled WGS sequence"/>
</dbReference>
<protein>
    <submittedName>
        <fullName evidence="3">Uncharacterized protein</fullName>
    </submittedName>
</protein>
<name>A0A822XS82_NELNU</name>
<dbReference type="AlphaFoldDB" id="A0A822XS82"/>
<sequence length="102" mass="11465">MRVVATLLCLRFLSPILLQTELCLLNQSQTHMRSRLQELEKETRLMIINSGWSETIQGLIQNQKPLSPSTSSSSSSPDSPKEQVSNVQPRIFPWSCSMMSTG</sequence>
<dbReference type="EMBL" id="DUZY01000001">
    <property type="protein sequence ID" value="DAD21675.1"/>
    <property type="molecule type" value="Genomic_DNA"/>
</dbReference>
<feature type="chain" id="PRO_5033046733" evidence="2">
    <location>
        <begin position="20"/>
        <end position="102"/>
    </location>
</feature>
<feature type="compositionally biased region" description="Low complexity" evidence="1">
    <location>
        <begin position="65"/>
        <end position="78"/>
    </location>
</feature>
<accession>A0A822XS82</accession>
<keyword evidence="2" id="KW-0732">Signal</keyword>
<evidence type="ECO:0000313" key="4">
    <source>
        <dbReference type="Proteomes" id="UP000607653"/>
    </source>
</evidence>
<reference evidence="3 4" key="1">
    <citation type="journal article" date="2020" name="Mol. Biol. Evol.">
        <title>Distinct Expression and Methylation Patterns for Genes with Different Fates following a Single Whole-Genome Duplication in Flowering Plants.</title>
        <authorList>
            <person name="Shi T."/>
            <person name="Rahmani R.S."/>
            <person name="Gugger P.F."/>
            <person name="Wang M."/>
            <person name="Li H."/>
            <person name="Zhang Y."/>
            <person name="Li Z."/>
            <person name="Wang Q."/>
            <person name="Van de Peer Y."/>
            <person name="Marchal K."/>
            <person name="Chen J."/>
        </authorList>
    </citation>
    <scope>NUCLEOTIDE SEQUENCE [LARGE SCALE GENOMIC DNA]</scope>
    <source>
        <tissue evidence="3">Leaf</tissue>
    </source>
</reference>
<evidence type="ECO:0000256" key="1">
    <source>
        <dbReference type="SAM" id="MobiDB-lite"/>
    </source>
</evidence>
<evidence type="ECO:0000256" key="2">
    <source>
        <dbReference type="SAM" id="SignalP"/>
    </source>
</evidence>
<feature type="region of interest" description="Disordered" evidence="1">
    <location>
        <begin position="62"/>
        <end position="102"/>
    </location>
</feature>
<gene>
    <name evidence="3" type="ORF">HUJ06_023138</name>
</gene>
<evidence type="ECO:0000313" key="3">
    <source>
        <dbReference type="EMBL" id="DAD21675.1"/>
    </source>
</evidence>
<feature type="signal peptide" evidence="2">
    <location>
        <begin position="1"/>
        <end position="19"/>
    </location>
</feature>
<organism evidence="3 4">
    <name type="scientific">Nelumbo nucifera</name>
    <name type="common">Sacred lotus</name>
    <dbReference type="NCBI Taxonomy" id="4432"/>
    <lineage>
        <taxon>Eukaryota</taxon>
        <taxon>Viridiplantae</taxon>
        <taxon>Streptophyta</taxon>
        <taxon>Embryophyta</taxon>
        <taxon>Tracheophyta</taxon>
        <taxon>Spermatophyta</taxon>
        <taxon>Magnoliopsida</taxon>
        <taxon>Proteales</taxon>
        <taxon>Nelumbonaceae</taxon>
        <taxon>Nelumbo</taxon>
    </lineage>
</organism>
<comment type="caution">
    <text evidence="3">The sequence shown here is derived from an EMBL/GenBank/DDBJ whole genome shotgun (WGS) entry which is preliminary data.</text>
</comment>